<feature type="compositionally biased region" description="Polar residues" evidence="6">
    <location>
        <begin position="716"/>
        <end position="726"/>
    </location>
</feature>
<feature type="compositionally biased region" description="Polar residues" evidence="6">
    <location>
        <begin position="39"/>
        <end position="51"/>
    </location>
</feature>
<evidence type="ECO:0000259" key="7">
    <source>
        <dbReference type="SMART" id="SM00249"/>
    </source>
</evidence>
<feature type="region of interest" description="Disordered" evidence="6">
    <location>
        <begin position="264"/>
        <end position="293"/>
    </location>
</feature>
<feature type="region of interest" description="Disordered" evidence="6">
    <location>
        <begin position="127"/>
        <end position="147"/>
    </location>
</feature>
<keyword evidence="9" id="KW-1185">Reference proteome</keyword>
<dbReference type="SUPFAM" id="SSF57903">
    <property type="entry name" value="FYVE/PHD zinc finger"/>
    <property type="match status" value="1"/>
</dbReference>
<dbReference type="InterPro" id="IPR019786">
    <property type="entry name" value="Zinc_finger_PHD-type_CS"/>
</dbReference>
<feature type="region of interest" description="Disordered" evidence="6">
    <location>
        <begin position="560"/>
        <end position="582"/>
    </location>
</feature>
<dbReference type="InterPro" id="IPR011011">
    <property type="entry name" value="Znf_FYVE_PHD"/>
</dbReference>
<keyword evidence="3" id="KW-0863">Zinc-finger</keyword>
<protein>
    <recommendedName>
        <fullName evidence="7">Zinc finger PHD-type domain-containing protein</fullName>
    </recommendedName>
</protein>
<dbReference type="OMA" id="CRRCEQW"/>
<feature type="region of interest" description="Disordered" evidence="6">
    <location>
        <begin position="716"/>
        <end position="742"/>
    </location>
</feature>
<evidence type="ECO:0000256" key="5">
    <source>
        <dbReference type="ARBA" id="ARBA00023242"/>
    </source>
</evidence>
<feature type="compositionally biased region" description="Polar residues" evidence="6">
    <location>
        <begin position="801"/>
        <end position="810"/>
    </location>
</feature>
<feature type="region of interest" description="Disordered" evidence="6">
    <location>
        <begin position="858"/>
        <end position="879"/>
    </location>
</feature>
<dbReference type="STRING" id="30069.A0A182Y4Z5"/>
<keyword evidence="5" id="KW-0539">Nucleus</keyword>
<dbReference type="Proteomes" id="UP000076408">
    <property type="component" value="Unassembled WGS sequence"/>
</dbReference>
<feature type="compositionally biased region" description="Polar residues" evidence="6">
    <location>
        <begin position="268"/>
        <end position="280"/>
    </location>
</feature>
<dbReference type="PANTHER" id="PTHR46174:SF1">
    <property type="entry name" value="CXXC-TYPE ZINC FINGER PROTEIN 1"/>
    <property type="match status" value="1"/>
</dbReference>
<dbReference type="GO" id="GO:0048188">
    <property type="term" value="C:Set1C/COMPASS complex"/>
    <property type="evidence" value="ECO:0007669"/>
    <property type="project" value="InterPro"/>
</dbReference>
<dbReference type="GO" id="GO:0008270">
    <property type="term" value="F:zinc ion binding"/>
    <property type="evidence" value="ECO:0007669"/>
    <property type="project" value="UniProtKB-KW"/>
</dbReference>
<sequence>MLGSPVEVRYGDGDAVVLIRTDAGAARTHNGSGDGSSAKEPSQNVAHNSPASVAGTPESRRIIIRDAHGTEGCGSITIVTPTNNLKISINTKRYDRQNGFQAAKRTLANDLRNKLGELDELLKACDDDEGIDQRGEPSAGERPTTVTVQSQPADFAAGATAVAAASHGMVSGGGGGSMEPSSAIVPGACNLDYLQEHLGLCEDVLVRLTNDNELFYLGTVIDLEPNRRCLVRFEDATKRRFAQASITRCSRSQRLLQQTSSALGLVESSDTGPQPQLATHDSSEHGTPGSSSSVRTIRFPPEFSSLVCTSQLPYDLKALHWDAHHRVNKTGNYCYCGNDGDWAREMIQCRRCEQWFHGRCVRSLQFPIFHGDTFYVFICSICNHGHEFVRRLVLSALNLVHLVLYNLIMRNGLRFYGLRTAIIPYIEDNQRTLQLSDQFVKLSAHERADLLLQALKSNKDRFLNGKECSLSLQLWTLRQPLPPPTEPITIPIPAVEIVTESMLQQKLDITEHFRFLPRVYHEKNYFMDGATRERMLGLNYAGHPASVEDPRMVTADVVSTPSSTSTAHPEQQSISNFPINVPPLPQADGSKALVGARRRKRFGIRPTPVVKPLPSDGLGAIIPPPADFIGPNHPFYEEESSSGSSGNSKTRYHCRKIGTMKRRAFDMNQRYLSNAKRRKLGHSGASLKEAMQTQIVRKRVLSDVLEESPNTLSWLNVQRHNSEQSMSGGGTFDERPSATCSSSSCTAEQVDATAAGSVFSDASCAEEKPLASGRRLSGRLVALGTKNYSDTRRNKRRREQPASSSSQKNGRTGRRRRSEACGGDDDDDPTDHSNGDRLSMSDFASSADSSCCVRNAYWDPETVPQPPPAVESDGQKQTRPACVVMGKRTLPDGKKELLLELN</sequence>
<evidence type="ECO:0000313" key="8">
    <source>
        <dbReference type="EnsemblMetazoa" id="ASTEI03531-PA"/>
    </source>
</evidence>
<dbReference type="VEuPathDB" id="VectorBase:ASTE000308"/>
<evidence type="ECO:0000256" key="6">
    <source>
        <dbReference type="SAM" id="MobiDB-lite"/>
    </source>
</evidence>
<name>A0A182Y4Z5_ANOST</name>
<dbReference type="InterPro" id="IPR037869">
    <property type="entry name" value="Spp1/CFP1"/>
</dbReference>
<evidence type="ECO:0000256" key="3">
    <source>
        <dbReference type="ARBA" id="ARBA00022771"/>
    </source>
</evidence>
<dbReference type="SMART" id="SM00249">
    <property type="entry name" value="PHD"/>
    <property type="match status" value="1"/>
</dbReference>
<dbReference type="InterPro" id="IPR001965">
    <property type="entry name" value="Znf_PHD"/>
</dbReference>
<comment type="subcellular location">
    <subcellularLocation>
        <location evidence="1">Nucleus</location>
    </subcellularLocation>
</comment>
<dbReference type="Gene3D" id="3.90.980.20">
    <property type="match status" value="1"/>
</dbReference>
<evidence type="ECO:0000256" key="4">
    <source>
        <dbReference type="ARBA" id="ARBA00022833"/>
    </source>
</evidence>
<feature type="compositionally biased region" description="Polar residues" evidence="6">
    <location>
        <begin position="560"/>
        <end position="578"/>
    </location>
</feature>
<dbReference type="PANTHER" id="PTHR46174">
    <property type="entry name" value="CXXC-TYPE ZINC FINGER PROTEIN 1"/>
    <property type="match status" value="1"/>
</dbReference>
<dbReference type="EnsemblMetazoa" id="ASTEI03531-RA">
    <property type="protein sequence ID" value="ASTEI03531-PA"/>
    <property type="gene ID" value="ASTEI03531"/>
</dbReference>
<dbReference type="GO" id="GO:0045893">
    <property type="term" value="P:positive regulation of DNA-templated transcription"/>
    <property type="evidence" value="ECO:0007669"/>
    <property type="project" value="TreeGrafter"/>
</dbReference>
<accession>A0A182Y4Z5</accession>
<dbReference type="VEuPathDB" id="VectorBase:ASTEI03531"/>
<reference evidence="8" key="2">
    <citation type="submission" date="2020-05" db="UniProtKB">
        <authorList>
            <consortium name="EnsemblMetazoa"/>
        </authorList>
    </citation>
    <scope>IDENTIFICATION</scope>
    <source>
        <strain evidence="8">Indian</strain>
    </source>
</reference>
<dbReference type="AlphaFoldDB" id="A0A182Y4Z5"/>
<proteinExistence type="predicted"/>
<dbReference type="Gene3D" id="2.30.30.140">
    <property type="match status" value="1"/>
</dbReference>
<reference evidence="9" key="1">
    <citation type="journal article" date="2014" name="Genome Biol.">
        <title>Genome analysis of a major urban malaria vector mosquito, Anopheles stephensi.</title>
        <authorList>
            <person name="Jiang X."/>
            <person name="Peery A."/>
            <person name="Hall A.B."/>
            <person name="Sharma A."/>
            <person name="Chen X.G."/>
            <person name="Waterhouse R.M."/>
            <person name="Komissarov A."/>
            <person name="Riehle M.M."/>
            <person name="Shouche Y."/>
            <person name="Sharakhova M.V."/>
            <person name="Lawson D."/>
            <person name="Pakpour N."/>
            <person name="Arensburger P."/>
            <person name="Davidson V.L."/>
            <person name="Eiglmeier K."/>
            <person name="Emrich S."/>
            <person name="George P."/>
            <person name="Kennedy R.C."/>
            <person name="Mane S.P."/>
            <person name="Maslen G."/>
            <person name="Oringanje C."/>
            <person name="Qi Y."/>
            <person name="Settlage R."/>
            <person name="Tojo M."/>
            <person name="Tubio J.M."/>
            <person name="Unger M.F."/>
            <person name="Wang B."/>
            <person name="Vernick K.D."/>
            <person name="Ribeiro J.M."/>
            <person name="James A.A."/>
            <person name="Michel K."/>
            <person name="Riehle M.A."/>
            <person name="Luckhart S."/>
            <person name="Sharakhov I.V."/>
            <person name="Tu Z."/>
        </authorList>
    </citation>
    <scope>NUCLEOTIDE SEQUENCE [LARGE SCALE GENOMIC DNA]</scope>
    <source>
        <strain evidence="9">Indian</strain>
    </source>
</reference>
<feature type="region of interest" description="Disordered" evidence="6">
    <location>
        <begin position="782"/>
        <end position="843"/>
    </location>
</feature>
<organism evidence="8 9">
    <name type="scientific">Anopheles stephensi</name>
    <name type="common">Indo-Pakistan malaria mosquito</name>
    <dbReference type="NCBI Taxonomy" id="30069"/>
    <lineage>
        <taxon>Eukaryota</taxon>
        <taxon>Metazoa</taxon>
        <taxon>Ecdysozoa</taxon>
        <taxon>Arthropoda</taxon>
        <taxon>Hexapoda</taxon>
        <taxon>Insecta</taxon>
        <taxon>Pterygota</taxon>
        <taxon>Neoptera</taxon>
        <taxon>Endopterygota</taxon>
        <taxon>Diptera</taxon>
        <taxon>Nematocera</taxon>
        <taxon>Culicoidea</taxon>
        <taxon>Culicidae</taxon>
        <taxon>Anophelinae</taxon>
        <taxon>Anopheles</taxon>
    </lineage>
</organism>
<evidence type="ECO:0000256" key="1">
    <source>
        <dbReference type="ARBA" id="ARBA00004123"/>
    </source>
</evidence>
<evidence type="ECO:0000313" key="9">
    <source>
        <dbReference type="Proteomes" id="UP000076408"/>
    </source>
</evidence>
<feature type="region of interest" description="Disordered" evidence="6">
    <location>
        <begin position="26"/>
        <end position="58"/>
    </location>
</feature>
<evidence type="ECO:0000256" key="2">
    <source>
        <dbReference type="ARBA" id="ARBA00022723"/>
    </source>
</evidence>
<keyword evidence="4" id="KW-0862">Zinc</keyword>
<keyword evidence="2" id="KW-0479">Metal-binding</keyword>
<feature type="domain" description="Zinc finger PHD-type" evidence="7">
    <location>
        <begin position="333"/>
        <end position="383"/>
    </location>
</feature>
<dbReference type="VEuPathDB" id="VectorBase:ASTEI20_041285"/>
<dbReference type="PROSITE" id="PS01359">
    <property type="entry name" value="ZF_PHD_1"/>
    <property type="match status" value="1"/>
</dbReference>